<dbReference type="EMBL" id="CM042044">
    <property type="protein sequence ID" value="KAI3687009.1"/>
    <property type="molecule type" value="Genomic_DNA"/>
</dbReference>
<proteinExistence type="predicted"/>
<comment type="caution">
    <text evidence="1">The sequence shown here is derived from an EMBL/GenBank/DDBJ whole genome shotgun (WGS) entry which is preliminary data.</text>
</comment>
<evidence type="ECO:0000313" key="2">
    <source>
        <dbReference type="Proteomes" id="UP001056120"/>
    </source>
</evidence>
<sequence>MNDNMEDIGSEILHGDVNATPIRGIGLRVTNIDGNPLLPRRGMFKTSNASVLDGLFDISKLVESEQYGGHVGVSAASTTHAHANPSSDYVGQDGGNSTQVADVGSDEPKPPSFAKIVQDHKEVVKVNFRKMETEDKMEGVDVVIPVTSVKQVRVSNSFEVLQGDDVEASGIHNGGKGSTEEVITDNIDVDDLIAEIPKSMDRKLDGNNSEGASTPGKKVVIDNHLQVCAIMETHVEASNVSNVCKKVCRSWSWATNASCCSKGTRIMVGWDANVVDVMILSHSDQVIHTQIMYKLDQKSVFCSFVYADNHYKNRRDLWKDLCLHHSFMRYKPWVILGDFNSTLFLEDTLAGSSSINLGTREFKECINTIEVFDVNSSGMHYTWTNKQKKGGAVYKKIDRVMGNTQFIDEFPVAAACFHPYRISDHSPCILVLPNVKRDKGKPFKFVNLLADKSGFIDEVERIWKSEVSGYAMFQVVKKLKLLKSPLRKLLYQQGNLHEKVKMARKSLDECQLEMDVTPGNDEVMTKHASLLQVYKEAVHDEALFLQQKSKVEWLSLGDTNSKFFHNVVKAKNHRSRIYSIRDASGTLYEGGTVPQALVDHYTNFFGTIGNTTILPTPDIFQNVLSTEVANNMVRQMLNLRPLIRNHIWTNVGDGTTTSAWFDKWDEVCPISTIVTPRCIANAGFNMNTKLAEIYVHGEWMWPDSWISRFPVLLSLRNLVLVHTQQDKLEWRSRLGLRTEFSTFTVWDDLRQSQNEVLWSNVVWFSQAIPKHSFFMWLIVHKKLKTHDVMRKWNSSGNMNLNLLCCSLCTSGPDSHEHLFFECEFAAQVWNGVRDKACMDTIQNKWSVIFYFLVGIANSKKAIHVIAKLVVSAAAYFVWEERNRRLFTSKRRNKNQLVEVILSTVRMKLHTMRFKRSIQTARVLQEWMLPRGLLVADDECG</sequence>
<protein>
    <submittedName>
        <fullName evidence="1">Uncharacterized protein</fullName>
    </submittedName>
</protein>
<dbReference type="Proteomes" id="UP001056120">
    <property type="component" value="Linkage Group LG27"/>
</dbReference>
<organism evidence="1 2">
    <name type="scientific">Smallanthus sonchifolius</name>
    <dbReference type="NCBI Taxonomy" id="185202"/>
    <lineage>
        <taxon>Eukaryota</taxon>
        <taxon>Viridiplantae</taxon>
        <taxon>Streptophyta</taxon>
        <taxon>Embryophyta</taxon>
        <taxon>Tracheophyta</taxon>
        <taxon>Spermatophyta</taxon>
        <taxon>Magnoliopsida</taxon>
        <taxon>eudicotyledons</taxon>
        <taxon>Gunneridae</taxon>
        <taxon>Pentapetalae</taxon>
        <taxon>asterids</taxon>
        <taxon>campanulids</taxon>
        <taxon>Asterales</taxon>
        <taxon>Asteraceae</taxon>
        <taxon>Asteroideae</taxon>
        <taxon>Heliantheae alliance</taxon>
        <taxon>Millerieae</taxon>
        <taxon>Smallanthus</taxon>
    </lineage>
</organism>
<evidence type="ECO:0000313" key="1">
    <source>
        <dbReference type="EMBL" id="KAI3687009.1"/>
    </source>
</evidence>
<gene>
    <name evidence="1" type="ORF">L1987_80699</name>
</gene>
<name>A0ACB8YPZ6_9ASTR</name>
<keyword evidence="2" id="KW-1185">Reference proteome</keyword>
<accession>A0ACB8YPZ6</accession>
<reference evidence="2" key="1">
    <citation type="journal article" date="2022" name="Mol. Ecol. Resour.">
        <title>The genomes of chicory, endive, great burdock and yacon provide insights into Asteraceae palaeo-polyploidization history and plant inulin production.</title>
        <authorList>
            <person name="Fan W."/>
            <person name="Wang S."/>
            <person name="Wang H."/>
            <person name="Wang A."/>
            <person name="Jiang F."/>
            <person name="Liu H."/>
            <person name="Zhao H."/>
            <person name="Xu D."/>
            <person name="Zhang Y."/>
        </authorList>
    </citation>
    <scope>NUCLEOTIDE SEQUENCE [LARGE SCALE GENOMIC DNA]</scope>
    <source>
        <strain evidence="2">cv. Yunnan</strain>
    </source>
</reference>
<reference evidence="1 2" key="2">
    <citation type="journal article" date="2022" name="Mol. Ecol. Resour.">
        <title>The genomes of chicory, endive, great burdock and yacon provide insights into Asteraceae paleo-polyploidization history and plant inulin production.</title>
        <authorList>
            <person name="Fan W."/>
            <person name="Wang S."/>
            <person name="Wang H."/>
            <person name="Wang A."/>
            <person name="Jiang F."/>
            <person name="Liu H."/>
            <person name="Zhao H."/>
            <person name="Xu D."/>
            <person name="Zhang Y."/>
        </authorList>
    </citation>
    <scope>NUCLEOTIDE SEQUENCE [LARGE SCALE GENOMIC DNA]</scope>
    <source>
        <strain evidence="2">cv. Yunnan</strain>
        <tissue evidence="1">Leaves</tissue>
    </source>
</reference>